<feature type="domain" description="HTH hxlR-type" evidence="4">
    <location>
        <begin position="22"/>
        <end position="120"/>
    </location>
</feature>
<keyword evidence="6" id="KW-1185">Reference proteome</keyword>
<dbReference type="PROSITE" id="PS51118">
    <property type="entry name" value="HTH_HXLR"/>
    <property type="match status" value="1"/>
</dbReference>
<evidence type="ECO:0000256" key="3">
    <source>
        <dbReference type="ARBA" id="ARBA00023163"/>
    </source>
</evidence>
<dbReference type="EMBL" id="BSTX01000004">
    <property type="protein sequence ID" value="GLZ80866.1"/>
    <property type="molecule type" value="Genomic_DNA"/>
</dbReference>
<dbReference type="Pfam" id="PF01638">
    <property type="entry name" value="HxlR"/>
    <property type="match status" value="1"/>
</dbReference>
<dbReference type="Proteomes" id="UP001165079">
    <property type="component" value="Unassembled WGS sequence"/>
</dbReference>
<accession>A0A9W6SR91</accession>
<evidence type="ECO:0000256" key="1">
    <source>
        <dbReference type="ARBA" id="ARBA00023015"/>
    </source>
</evidence>
<organism evidence="5 6">
    <name type="scientific">Actinorhabdospora filicis</name>
    <dbReference type="NCBI Taxonomy" id="1785913"/>
    <lineage>
        <taxon>Bacteria</taxon>
        <taxon>Bacillati</taxon>
        <taxon>Actinomycetota</taxon>
        <taxon>Actinomycetes</taxon>
        <taxon>Micromonosporales</taxon>
        <taxon>Micromonosporaceae</taxon>
        <taxon>Actinorhabdospora</taxon>
    </lineage>
</organism>
<dbReference type="SUPFAM" id="SSF46785">
    <property type="entry name" value="Winged helix' DNA-binding domain"/>
    <property type="match status" value="1"/>
</dbReference>
<evidence type="ECO:0000259" key="4">
    <source>
        <dbReference type="PROSITE" id="PS51118"/>
    </source>
</evidence>
<dbReference type="RefSeq" id="WP_285666138.1">
    <property type="nucleotide sequence ID" value="NZ_BSTX01000004.1"/>
</dbReference>
<dbReference type="InterPro" id="IPR036390">
    <property type="entry name" value="WH_DNA-bd_sf"/>
</dbReference>
<comment type="caution">
    <text evidence="5">The sequence shown here is derived from an EMBL/GenBank/DDBJ whole genome shotgun (WGS) entry which is preliminary data.</text>
</comment>
<dbReference type="GO" id="GO:0003677">
    <property type="term" value="F:DNA binding"/>
    <property type="evidence" value="ECO:0007669"/>
    <property type="project" value="UniProtKB-KW"/>
</dbReference>
<gene>
    <name evidence="5" type="ORF">Afil01_56730</name>
</gene>
<proteinExistence type="predicted"/>
<reference evidence="5" key="1">
    <citation type="submission" date="2023-03" db="EMBL/GenBank/DDBJ databases">
        <title>Actinorhabdospora filicis NBRC 111898.</title>
        <authorList>
            <person name="Ichikawa N."/>
            <person name="Sato H."/>
            <person name="Tonouchi N."/>
        </authorList>
    </citation>
    <scope>NUCLEOTIDE SEQUENCE</scope>
    <source>
        <strain evidence="5">NBRC 111898</strain>
    </source>
</reference>
<dbReference type="PANTHER" id="PTHR33204:SF37">
    <property type="entry name" value="HTH-TYPE TRANSCRIPTIONAL REGULATOR YODB"/>
    <property type="match status" value="1"/>
</dbReference>
<keyword evidence="2" id="KW-0238">DNA-binding</keyword>
<evidence type="ECO:0000256" key="2">
    <source>
        <dbReference type="ARBA" id="ARBA00023125"/>
    </source>
</evidence>
<keyword evidence="1" id="KW-0805">Transcription regulation</keyword>
<evidence type="ECO:0000313" key="5">
    <source>
        <dbReference type="EMBL" id="GLZ80866.1"/>
    </source>
</evidence>
<sequence length="148" mass="16539">MTFPVPGPTPGEFTYDGATPFCPVSGLLDQIRSRWANLSLLALAAGPRRHAELRRLVPGVSQKMLTQALRMLERNGMVRRTITPTVPVRVDYALTDLGRSVLPLLWSIKKWSEANMAEMESERERYDEREPVPPVAVLNRRDAAAVTA</sequence>
<name>A0A9W6SR91_9ACTN</name>
<keyword evidence="3" id="KW-0804">Transcription</keyword>
<dbReference type="Gene3D" id="1.10.10.10">
    <property type="entry name" value="Winged helix-like DNA-binding domain superfamily/Winged helix DNA-binding domain"/>
    <property type="match status" value="1"/>
</dbReference>
<dbReference type="InterPro" id="IPR002577">
    <property type="entry name" value="HTH_HxlR"/>
</dbReference>
<dbReference type="PANTHER" id="PTHR33204">
    <property type="entry name" value="TRANSCRIPTIONAL REGULATOR, MARR FAMILY"/>
    <property type="match status" value="1"/>
</dbReference>
<protein>
    <submittedName>
        <fullName evidence="5">Transcriptional regulator</fullName>
    </submittedName>
</protein>
<dbReference type="AlphaFoldDB" id="A0A9W6SR91"/>
<dbReference type="InterPro" id="IPR036388">
    <property type="entry name" value="WH-like_DNA-bd_sf"/>
</dbReference>
<evidence type="ECO:0000313" key="6">
    <source>
        <dbReference type="Proteomes" id="UP001165079"/>
    </source>
</evidence>